<dbReference type="InterPro" id="IPR000086">
    <property type="entry name" value="NUDIX_hydrolase_dom"/>
</dbReference>
<dbReference type="EMBL" id="CP002175">
    <property type="protein sequence ID" value="ADO77287.1"/>
    <property type="molecule type" value="Genomic_DNA"/>
</dbReference>
<feature type="domain" description="Nudix hydrolase" evidence="3">
    <location>
        <begin position="45"/>
        <end position="178"/>
    </location>
</feature>
<name>E3DLU0_HALPG</name>
<evidence type="ECO:0000313" key="5">
    <source>
        <dbReference type="Proteomes" id="UP000006866"/>
    </source>
</evidence>
<dbReference type="Proteomes" id="UP000006866">
    <property type="component" value="Chromosome"/>
</dbReference>
<evidence type="ECO:0000259" key="3">
    <source>
        <dbReference type="PROSITE" id="PS51462"/>
    </source>
</evidence>
<organism evidence="4 5">
    <name type="scientific">Halanaerobium praevalens (strain ATCC 33744 / DSM 2228 / GSL)</name>
    <dbReference type="NCBI Taxonomy" id="572479"/>
    <lineage>
        <taxon>Bacteria</taxon>
        <taxon>Bacillati</taxon>
        <taxon>Bacillota</taxon>
        <taxon>Clostridia</taxon>
        <taxon>Halanaerobiales</taxon>
        <taxon>Halanaerobiaceae</taxon>
        <taxon>Halanaerobium</taxon>
    </lineage>
</organism>
<proteinExistence type="inferred from homology"/>
<evidence type="ECO:0000256" key="2">
    <source>
        <dbReference type="ARBA" id="ARBA00022801"/>
    </source>
</evidence>
<dbReference type="STRING" id="572479.Hprae_1139"/>
<dbReference type="PROSITE" id="PS51462">
    <property type="entry name" value="NUDIX"/>
    <property type="match status" value="1"/>
</dbReference>
<sequence>MDYFSKILNKIENYIPGNKSEKEYKKQTINFLVNNKNNYFRANSSGHLTVSAWIINYDKTKVLLHHHKKLDKWIQLGGHLEKGELIQTAVLREAKEESGLNSLVIVKNDLFDLDIHKIPAFKKEAPHFHYDLRILIKADAEEKLLKSSESKNLQWIKLNKVKNYLSEESVLRMLRKTRNI</sequence>
<accession>E3DLU0</accession>
<comment type="similarity">
    <text evidence="1">Belongs to the Nudix hydrolase family.</text>
</comment>
<dbReference type="eggNOG" id="COG1051">
    <property type="taxonomic scope" value="Bacteria"/>
</dbReference>
<dbReference type="InterPro" id="IPR015797">
    <property type="entry name" value="NUDIX_hydrolase-like_dom_sf"/>
</dbReference>
<dbReference type="AlphaFoldDB" id="E3DLU0"/>
<dbReference type="PANTHER" id="PTHR43736">
    <property type="entry name" value="ADP-RIBOSE PYROPHOSPHATASE"/>
    <property type="match status" value="1"/>
</dbReference>
<dbReference type="Gene3D" id="3.90.79.10">
    <property type="entry name" value="Nucleoside Triphosphate Pyrophosphohydrolase"/>
    <property type="match status" value="1"/>
</dbReference>
<dbReference type="CDD" id="cd03674">
    <property type="entry name" value="NUDIX_Hydrolase"/>
    <property type="match status" value="1"/>
</dbReference>
<dbReference type="SUPFAM" id="SSF55811">
    <property type="entry name" value="Nudix"/>
    <property type="match status" value="1"/>
</dbReference>
<dbReference type="PANTHER" id="PTHR43736:SF1">
    <property type="entry name" value="DIHYDRONEOPTERIN TRIPHOSPHATE DIPHOSPHATASE"/>
    <property type="match status" value="1"/>
</dbReference>
<protein>
    <submittedName>
        <fullName evidence="4">NUDIX hydrolase</fullName>
    </submittedName>
</protein>
<gene>
    <name evidence="4" type="ordered locus">Hprae_1139</name>
</gene>
<dbReference type="PROSITE" id="PS00893">
    <property type="entry name" value="NUDIX_BOX"/>
    <property type="match status" value="1"/>
</dbReference>
<dbReference type="PATRIC" id="fig|572479.3.peg.1151"/>
<dbReference type="RefSeq" id="WP_014553315.1">
    <property type="nucleotide sequence ID" value="NC_017455.1"/>
</dbReference>
<dbReference type="InterPro" id="IPR020084">
    <property type="entry name" value="NUDIX_hydrolase_CS"/>
</dbReference>
<evidence type="ECO:0000313" key="4">
    <source>
        <dbReference type="EMBL" id="ADO77287.1"/>
    </source>
</evidence>
<keyword evidence="2 4" id="KW-0378">Hydrolase</keyword>
<keyword evidence="5" id="KW-1185">Reference proteome</keyword>
<dbReference type="HOGENOM" id="CLU_101758_1_0_9"/>
<dbReference type="KEGG" id="hpk:Hprae_1139"/>
<reference evidence="4 5" key="2">
    <citation type="journal article" date="2011" name="Stand. Genomic Sci.">
        <title>Complete genome sequence of the extremely halophilic Halanaerobium praevalens type strain (GSL).</title>
        <authorList>
            <person name="Ivanova N."/>
            <person name="Sikorski J."/>
            <person name="Chertkov O."/>
            <person name="Nolan M."/>
            <person name="Lucas S."/>
            <person name="Hammon N."/>
            <person name="Deshpande S."/>
            <person name="Cheng J.F."/>
            <person name="Tapia R."/>
            <person name="Han C."/>
            <person name="Goodwin L."/>
            <person name="Pitluck S."/>
            <person name="Huntemann M."/>
            <person name="Liolios K."/>
            <person name="Pagani I."/>
            <person name="Mavromatis K."/>
            <person name="Ovchinikova G."/>
            <person name="Pati A."/>
            <person name="Chen A."/>
            <person name="Palaniappan K."/>
            <person name="Land M."/>
            <person name="Hauser L."/>
            <person name="Brambilla E.M."/>
            <person name="Kannan K.P."/>
            <person name="Rohde M."/>
            <person name="Tindall B.J."/>
            <person name="Goker M."/>
            <person name="Detter J.C."/>
            <person name="Woyke T."/>
            <person name="Bristow J."/>
            <person name="Eisen J.A."/>
            <person name="Markowitz V."/>
            <person name="Hugenholtz P."/>
            <person name="Kyrpides N.C."/>
            <person name="Klenk H.P."/>
            <person name="Lapidus A."/>
        </authorList>
    </citation>
    <scope>NUCLEOTIDE SEQUENCE [LARGE SCALE GENOMIC DNA]</scope>
    <source>
        <strain evidence="5">ATCC 33744 / DSM 2228 / GSL</strain>
    </source>
</reference>
<evidence type="ECO:0000256" key="1">
    <source>
        <dbReference type="ARBA" id="ARBA00005582"/>
    </source>
</evidence>
<reference evidence="5" key="1">
    <citation type="submission" date="2010-10" db="EMBL/GenBank/DDBJ databases">
        <title>The complete genome of Halanaerobium praevalens DSM 2228.</title>
        <authorList>
            <consortium name="US DOE Joint Genome Institute (JGI-PGF)"/>
            <person name="Lucas S."/>
            <person name="Copeland A."/>
            <person name="Lapidus A."/>
            <person name="Glavina del Rio T."/>
            <person name="Dalin E."/>
            <person name="Tice H."/>
            <person name="Bruce D."/>
            <person name="Goodwin L."/>
            <person name="Pitluck S."/>
            <person name="Kyrpides N."/>
            <person name="Mavromatis K."/>
            <person name="Ivanova N."/>
            <person name="Ovchinnikova G."/>
            <person name="Chertkov O."/>
            <person name="Detter J.C."/>
            <person name="Han C."/>
            <person name="Larimer F."/>
            <person name="Land M."/>
            <person name="Hauser L."/>
            <person name="Markowitz V."/>
            <person name="Cheng J.-F."/>
            <person name="Hugenholtz P."/>
            <person name="Woyke T."/>
            <person name="Wu D."/>
            <person name="Tindall B."/>
            <person name="Pomrenke H.G."/>
            <person name="Brambilla E."/>
            <person name="Klenk H.-P."/>
            <person name="Eisen J.A."/>
        </authorList>
    </citation>
    <scope>NUCLEOTIDE SEQUENCE [LARGE SCALE GENOMIC DNA]</scope>
    <source>
        <strain evidence="5">ATCC 33744 / DSM 2228 / GSL</strain>
    </source>
</reference>
<dbReference type="GO" id="GO:0016787">
    <property type="term" value="F:hydrolase activity"/>
    <property type="evidence" value="ECO:0007669"/>
    <property type="project" value="UniProtKB-KW"/>
</dbReference>
<dbReference type="Pfam" id="PF00293">
    <property type="entry name" value="NUDIX"/>
    <property type="match status" value="1"/>
</dbReference>